<keyword evidence="2" id="KW-0472">Membrane</keyword>
<gene>
    <name evidence="3" type="ORF">Anas_02574</name>
</gene>
<keyword evidence="4" id="KW-1185">Reference proteome</keyword>
<feature type="transmembrane region" description="Helical" evidence="2">
    <location>
        <begin position="1439"/>
        <end position="1460"/>
    </location>
</feature>
<proteinExistence type="predicted"/>
<keyword evidence="2" id="KW-1133">Transmembrane helix</keyword>
<feature type="region of interest" description="Disordered" evidence="1">
    <location>
        <begin position="540"/>
        <end position="567"/>
    </location>
</feature>
<feature type="compositionally biased region" description="Low complexity" evidence="1">
    <location>
        <begin position="1057"/>
        <end position="1074"/>
    </location>
</feature>
<feature type="compositionally biased region" description="Polar residues" evidence="1">
    <location>
        <begin position="1041"/>
        <end position="1056"/>
    </location>
</feature>
<dbReference type="Proteomes" id="UP000326759">
    <property type="component" value="Unassembled WGS sequence"/>
</dbReference>
<name>A0A5N5SST1_9CRUS</name>
<evidence type="ECO:0000313" key="4">
    <source>
        <dbReference type="Proteomes" id="UP000326759"/>
    </source>
</evidence>
<evidence type="ECO:0000313" key="3">
    <source>
        <dbReference type="EMBL" id="KAB7496749.1"/>
    </source>
</evidence>
<feature type="region of interest" description="Disordered" evidence="1">
    <location>
        <begin position="212"/>
        <end position="233"/>
    </location>
</feature>
<feature type="compositionally biased region" description="Polar residues" evidence="1">
    <location>
        <begin position="1103"/>
        <end position="1114"/>
    </location>
</feature>
<dbReference type="EMBL" id="SEYY01021065">
    <property type="protein sequence ID" value="KAB7496749.1"/>
    <property type="molecule type" value="Genomic_DNA"/>
</dbReference>
<accession>A0A5N5SST1</accession>
<sequence length="1533" mass="169860">MYHPRLSWPKGFELTTGNLIYPLNSLTFQAAASDGMLDLMYEGPSVLREIIKKSKLGGMKSSNPVYDVISSNPHYSKVGLIDKSKSSIIDSINNANVKSGSDDKPSVDKEKVMDIEDTYKVSGNDTKDNGTKHKENITLSSTEKVEEEEEIPVYYSTWKYINNINRLKNQISLLVNSSTEKTDIFSVSENRSSSNLFKNPSDNIFEHYDLPSFRPNTKPSKTSSPFPEPSAVEVSFNPWTDQDVGKPGKVNLGSQKFGKPPLSGKPLTDSNIIWIFTTHPITISTPNYNDLIFDKSSTPLELVYHPVDDTSTEFSTKSNTNSSTTKMVNSILQTSLPETSNIKSVIESWASEKVSGMITSKLGLETTETLTTEAATLPTSESSSAFSVEKGSLIQVTTESITKDETFWSYDKKENENQSQSTNLPLAMISENPKEVSSFTKSPPPTTANVFDLIGNTRFKVRSSTIRTSTAADTDNLMVTVQPSPVGTTVATLEYSIPTSESATVSDVKNDIHLTAKPMDLRNATSVDLSSFFLEDKTSSKLASTSPDSNMNLDSSDASHILSTTPETSGEISTWLERTHPTIDPFTIQTTKPFWDNEATISKEMQIKESTMFSEVTGSDISLTEASTTPGSFEQRTDSTELFLPSVDSTINVFDSSTASTSSIELEALKTGSTKVTSPSGMTSDLLGVNIVVSTIDTKTSHSTTEVKSDTNHISIGLKVTNSTNSSVTSLQQEGILNTLYEFKNHSVNILNKEGETKTNNSDTSQIENHNVVGFTSTEGSVPLVQLNVWNYLTGNVKLKKPQVPKESQSHSSHNFLKTGINPLKDKLITGTQKEHIIIPSNLYEFVLRQSGNSSEENSTSDNKDLSFNPFEPFNVSKNNTEESSTMATNETFSITITSKPVTKDTTPTTISNNLKNPDGIRPFIQINHQNTNLNSNIYNNKNTNQNIININNPTSVYSEKARPTLFINNTEYNVNNGSNIIKTKLKVPASSTVTIKTTTQNYDKPTQDSIKNIIIQISTDNSLKTKTKQEFTVHSKNETEQTLFTFPSKGENQLKSPETLPETENLEESNLSKNKNEQKSSDPSKDEILDESEGSDSESKNRQNSTDISNSVDEFNKDDINESTDEEAIPFFSDVDSETLVNEYLKRVSIISKLFEKEDVKDPEISNMIENLALQSLLSYLLQRKTSNLTSTFDSKNKNQQEDFSTVITTTTETTPLPTPSSSLLTTSRSFSLSNNIDNTNTNSKISNNKNNNNEYAINIFSKLIFDTFNKDKSPNLLVPRPDSDLVNPINTKIETYISPSHININKPFSEDLMHSPYNFQNTEAGDTITQNSNIEIIGKIKEQKVTKKPSKLSYNYDLPTLLEEDYDLMDEYPFEDYDVKEEQYPPSSTNIDSQTSSNATSFTDTIKNSVTKVTQMISDLVPSDITFQKCLSSTGCAFALASSLAIGATGALAVPFVIPFGRRRRQMNTEESRIFYSNKNKELEEEFERILRYLAAKTGEAKGHSNKGKNQDGGTDKQNEKALYFANILTN</sequence>
<comment type="caution">
    <text evidence="3">The sequence shown here is derived from an EMBL/GenBank/DDBJ whole genome shotgun (WGS) entry which is preliminary data.</text>
</comment>
<evidence type="ECO:0000256" key="2">
    <source>
        <dbReference type="SAM" id="Phobius"/>
    </source>
</evidence>
<feature type="compositionally biased region" description="Polar residues" evidence="1">
    <location>
        <begin position="214"/>
        <end position="225"/>
    </location>
</feature>
<feature type="region of interest" description="Disordered" evidence="1">
    <location>
        <begin position="1032"/>
        <end position="1118"/>
    </location>
</feature>
<protein>
    <submittedName>
        <fullName evidence="3">Uncharacterized protein</fullName>
    </submittedName>
</protein>
<keyword evidence="2" id="KW-0812">Transmembrane</keyword>
<organism evidence="3 4">
    <name type="scientific">Armadillidium nasatum</name>
    <dbReference type="NCBI Taxonomy" id="96803"/>
    <lineage>
        <taxon>Eukaryota</taxon>
        <taxon>Metazoa</taxon>
        <taxon>Ecdysozoa</taxon>
        <taxon>Arthropoda</taxon>
        <taxon>Crustacea</taxon>
        <taxon>Multicrustacea</taxon>
        <taxon>Malacostraca</taxon>
        <taxon>Eumalacostraca</taxon>
        <taxon>Peracarida</taxon>
        <taxon>Isopoda</taxon>
        <taxon>Oniscidea</taxon>
        <taxon>Crinocheta</taxon>
        <taxon>Armadillidiidae</taxon>
        <taxon>Armadillidium</taxon>
    </lineage>
</organism>
<reference evidence="3 4" key="1">
    <citation type="journal article" date="2019" name="PLoS Biol.">
        <title>Sex chromosomes control vertical transmission of feminizing Wolbachia symbionts in an isopod.</title>
        <authorList>
            <person name="Becking T."/>
            <person name="Chebbi M.A."/>
            <person name="Giraud I."/>
            <person name="Moumen B."/>
            <person name="Laverre T."/>
            <person name="Caubet Y."/>
            <person name="Peccoud J."/>
            <person name="Gilbert C."/>
            <person name="Cordaux R."/>
        </authorList>
    </citation>
    <scope>NUCLEOTIDE SEQUENCE [LARGE SCALE GENOMIC DNA]</scope>
    <source>
        <strain evidence="3">ANa2</strain>
        <tissue evidence="3">Whole body excluding digestive tract and cuticle</tissue>
    </source>
</reference>
<feature type="compositionally biased region" description="Basic and acidic residues" evidence="1">
    <location>
        <begin position="1075"/>
        <end position="1088"/>
    </location>
</feature>
<evidence type="ECO:0000256" key="1">
    <source>
        <dbReference type="SAM" id="MobiDB-lite"/>
    </source>
</evidence>